<evidence type="ECO:0000313" key="2">
    <source>
        <dbReference type="EMBL" id="GFG89124.1"/>
    </source>
</evidence>
<dbReference type="GO" id="GO:0016787">
    <property type="term" value="F:hydrolase activity"/>
    <property type="evidence" value="ECO:0007669"/>
    <property type="project" value="UniProtKB-KW"/>
</dbReference>
<sequence>MEINGGSVVYELLGEAGELIVLTPGGRFSKDSDWFRPLADGLVAGGKRVLLWDRPNCGRSDVQFFGPSESHMRADTLYELLTRLVAGPCVLAGGSSGARDSMLTAILYPEVASKLVLWNIVGGIYGSFFLGSYYVIPSIVAVRGLGGGGIGMAALLNAPEWQERIAANPNNRQRLLDMDSAEFLKVMKRWLNAYVPKTGQAMPGVDDEMFERITVPTLIFRGSDSDWDHPRRTSLDVSCLIKGSLVVDPPWPDDYWLRAAEKFSTGEAGRFTLFDNWVLLVDPILEFLSGHQSSE</sequence>
<dbReference type="Proteomes" id="UP000465360">
    <property type="component" value="Unassembled WGS sequence"/>
</dbReference>
<feature type="domain" description="AB hydrolase-1" evidence="1">
    <location>
        <begin position="20"/>
        <end position="228"/>
    </location>
</feature>
<dbReference type="InterPro" id="IPR029058">
    <property type="entry name" value="AB_hydrolase_fold"/>
</dbReference>
<dbReference type="RefSeq" id="WP_163718225.1">
    <property type="nucleotide sequence ID" value="NZ_BLKZ01000001.1"/>
</dbReference>
<organism evidence="2 3">
    <name type="scientific">Mycobacterium bourgelatii</name>
    <dbReference type="NCBI Taxonomy" id="1273442"/>
    <lineage>
        <taxon>Bacteria</taxon>
        <taxon>Bacillati</taxon>
        <taxon>Actinomycetota</taxon>
        <taxon>Actinomycetes</taxon>
        <taxon>Mycobacteriales</taxon>
        <taxon>Mycobacteriaceae</taxon>
        <taxon>Mycobacterium</taxon>
    </lineage>
</organism>
<proteinExistence type="predicted"/>
<dbReference type="AlphaFoldDB" id="A0A7I9YKB8"/>
<dbReference type="EMBL" id="BLKZ01000001">
    <property type="protein sequence ID" value="GFG89124.1"/>
    <property type="molecule type" value="Genomic_DNA"/>
</dbReference>
<gene>
    <name evidence="2" type="ORF">MBOU_11660</name>
</gene>
<evidence type="ECO:0000313" key="3">
    <source>
        <dbReference type="Proteomes" id="UP000465360"/>
    </source>
</evidence>
<evidence type="ECO:0000259" key="1">
    <source>
        <dbReference type="Pfam" id="PF12697"/>
    </source>
</evidence>
<dbReference type="InterPro" id="IPR000073">
    <property type="entry name" value="AB_hydrolase_1"/>
</dbReference>
<keyword evidence="3" id="KW-1185">Reference proteome</keyword>
<accession>A0A7I9YKB8</accession>
<reference evidence="2 3" key="1">
    <citation type="journal article" date="2019" name="Emerg. Microbes Infect.">
        <title>Comprehensive subspecies identification of 175 nontuberculous mycobacteria species based on 7547 genomic profiles.</title>
        <authorList>
            <person name="Matsumoto Y."/>
            <person name="Kinjo T."/>
            <person name="Motooka D."/>
            <person name="Nabeya D."/>
            <person name="Jung N."/>
            <person name="Uechi K."/>
            <person name="Horii T."/>
            <person name="Iida T."/>
            <person name="Fujita J."/>
            <person name="Nakamura S."/>
        </authorList>
    </citation>
    <scope>NUCLEOTIDE SEQUENCE [LARGE SCALE GENOMIC DNA]</scope>
    <source>
        <strain evidence="2 3">JCM 30725</strain>
    </source>
</reference>
<dbReference type="SUPFAM" id="SSF53474">
    <property type="entry name" value="alpha/beta-Hydrolases"/>
    <property type="match status" value="1"/>
</dbReference>
<dbReference type="Gene3D" id="3.40.50.1820">
    <property type="entry name" value="alpha/beta hydrolase"/>
    <property type="match status" value="1"/>
</dbReference>
<protein>
    <submittedName>
        <fullName evidence="2">Alpha/beta hydrolase</fullName>
    </submittedName>
</protein>
<comment type="caution">
    <text evidence="2">The sequence shown here is derived from an EMBL/GenBank/DDBJ whole genome shotgun (WGS) entry which is preliminary data.</text>
</comment>
<dbReference type="Pfam" id="PF12697">
    <property type="entry name" value="Abhydrolase_6"/>
    <property type="match status" value="1"/>
</dbReference>
<name>A0A7I9YKB8_MYCBU</name>
<keyword evidence="2" id="KW-0378">Hydrolase</keyword>